<dbReference type="InterPro" id="IPR036621">
    <property type="entry name" value="Anticodon-bd_dom_sf"/>
</dbReference>
<dbReference type="GO" id="GO:0005524">
    <property type="term" value="F:ATP binding"/>
    <property type="evidence" value="ECO:0007669"/>
    <property type="project" value="UniProtKB-KW"/>
</dbReference>
<dbReference type="VEuPathDB" id="MicrosporidiaDB:H312_02793"/>
<dbReference type="Proteomes" id="UP000030655">
    <property type="component" value="Unassembled WGS sequence"/>
</dbReference>
<dbReference type="GO" id="GO:0005739">
    <property type="term" value="C:mitochondrion"/>
    <property type="evidence" value="ECO:0007669"/>
    <property type="project" value="EnsemblFungi"/>
</dbReference>
<reference evidence="9" key="1">
    <citation type="submission" date="2013-02" db="EMBL/GenBank/DDBJ databases">
        <authorList>
            <consortium name="The Broad Institute Genome Sequencing Platform"/>
            <person name="Cuomo C."/>
            <person name="Becnel J."/>
            <person name="Sanscrainte N."/>
            <person name="Walker B."/>
            <person name="Young S.K."/>
            <person name="Zeng Q."/>
            <person name="Gargeya S."/>
            <person name="Fitzgerald M."/>
            <person name="Haas B."/>
            <person name="Abouelleil A."/>
            <person name="Alvarado L."/>
            <person name="Arachchi H.M."/>
            <person name="Berlin A.M."/>
            <person name="Chapman S.B."/>
            <person name="Dewar J."/>
            <person name="Goldberg J."/>
            <person name="Griggs A."/>
            <person name="Gujja S."/>
            <person name="Hansen M."/>
            <person name="Howarth C."/>
            <person name="Imamovic A."/>
            <person name="Larimer J."/>
            <person name="McCowan C."/>
            <person name="Murphy C."/>
            <person name="Neiman D."/>
            <person name="Pearson M."/>
            <person name="Priest M."/>
            <person name="Roberts A."/>
            <person name="Saif S."/>
            <person name="Shea T."/>
            <person name="Sisk P."/>
            <person name="Sykes S."/>
            <person name="Wortman J."/>
            <person name="Nusbaum C."/>
            <person name="Birren B."/>
        </authorList>
    </citation>
    <scope>NUCLEOTIDE SEQUENCE [LARGE SCALE GENOMIC DNA]</scope>
    <source>
        <strain evidence="9">PRA339</strain>
    </source>
</reference>
<keyword evidence="3" id="KW-0547">Nucleotide-binding</keyword>
<dbReference type="SUPFAM" id="SSF52954">
    <property type="entry name" value="Class II aaRS ABD-related"/>
    <property type="match status" value="1"/>
</dbReference>
<keyword evidence="5" id="KW-0030">Aminoacyl-tRNA synthetase</keyword>
<feature type="domain" description="Aminoacyl-transfer RNA synthetases class-II family profile" evidence="7">
    <location>
        <begin position="195"/>
        <end position="461"/>
    </location>
</feature>
<evidence type="ECO:0000256" key="2">
    <source>
        <dbReference type="ARBA" id="ARBA00022598"/>
    </source>
</evidence>
<organism evidence="8 9">
    <name type="scientific">Anncaliia algerae PRA339</name>
    <dbReference type="NCBI Taxonomy" id="1288291"/>
    <lineage>
        <taxon>Eukaryota</taxon>
        <taxon>Fungi</taxon>
        <taxon>Fungi incertae sedis</taxon>
        <taxon>Microsporidia</taxon>
        <taxon>Tubulinosematoidea</taxon>
        <taxon>Tubulinosematidae</taxon>
        <taxon>Anncaliia</taxon>
    </lineage>
</organism>
<evidence type="ECO:0000259" key="7">
    <source>
        <dbReference type="PROSITE" id="PS50862"/>
    </source>
</evidence>
<accession>A0A059EYK8</accession>
<keyword evidence="9" id="KW-1185">Reference proteome</keyword>
<evidence type="ECO:0000313" key="9">
    <source>
        <dbReference type="Proteomes" id="UP000030655"/>
    </source>
</evidence>
<dbReference type="NCBIfam" id="TIGR00389">
    <property type="entry name" value="glyS_dimeric"/>
    <property type="match status" value="1"/>
</dbReference>
<dbReference type="Gene3D" id="3.30.930.10">
    <property type="entry name" value="Bira Bifunctional Protein, Domain 2"/>
    <property type="match status" value="1"/>
</dbReference>
<name>A0A059EYK8_9MICR</name>
<dbReference type="AlphaFoldDB" id="A0A059EYK8"/>
<dbReference type="Pfam" id="PF00587">
    <property type="entry name" value="tRNA-synt_2b"/>
    <property type="match status" value="1"/>
</dbReference>
<dbReference type="InterPro" id="IPR006195">
    <property type="entry name" value="aa-tRNA-synth_II"/>
</dbReference>
<dbReference type="EC" id="6.1.1.14" evidence="1"/>
<reference evidence="8 9" key="2">
    <citation type="submission" date="2014-03" db="EMBL/GenBank/DDBJ databases">
        <title>The Genome Sequence of Anncaliia algerae insect isolate PRA339.</title>
        <authorList>
            <consortium name="The Broad Institute Genome Sequencing Platform"/>
            <consortium name="The Broad Institute Genome Sequencing Center for Infectious Disease"/>
            <person name="Cuomo C."/>
            <person name="Becnel J."/>
            <person name="Sanscrainte N."/>
            <person name="Walker B."/>
            <person name="Young S.K."/>
            <person name="Zeng Q."/>
            <person name="Gargeya S."/>
            <person name="Fitzgerald M."/>
            <person name="Haas B."/>
            <person name="Abouelleil A."/>
            <person name="Alvarado L."/>
            <person name="Arachchi H.M."/>
            <person name="Berlin A.M."/>
            <person name="Chapman S.B."/>
            <person name="Dewar J."/>
            <person name="Goldberg J."/>
            <person name="Griggs A."/>
            <person name="Gujja S."/>
            <person name="Hansen M."/>
            <person name="Howarth C."/>
            <person name="Imamovic A."/>
            <person name="Larimer J."/>
            <person name="McCowan C."/>
            <person name="Murphy C."/>
            <person name="Neiman D."/>
            <person name="Pearson M."/>
            <person name="Priest M."/>
            <person name="Roberts A."/>
            <person name="Saif S."/>
            <person name="Shea T."/>
            <person name="Sisk P."/>
            <person name="Sykes S."/>
            <person name="Wortman J."/>
            <person name="Nusbaum C."/>
            <person name="Birren B."/>
        </authorList>
    </citation>
    <scope>NUCLEOTIDE SEQUENCE [LARGE SCALE GENOMIC DNA]</scope>
    <source>
        <strain evidence="8 9">PRA339</strain>
    </source>
</reference>
<dbReference type="InterPro" id="IPR002314">
    <property type="entry name" value="aa-tRNA-synt_IIb"/>
</dbReference>
<evidence type="ECO:0000256" key="6">
    <source>
        <dbReference type="ARBA" id="ARBA00030057"/>
    </source>
</evidence>
<dbReference type="PRINTS" id="PR01043">
    <property type="entry name" value="TRNASYNTHGLY"/>
</dbReference>
<dbReference type="Gene3D" id="3.30.40.230">
    <property type="match status" value="1"/>
</dbReference>
<dbReference type="NCBIfam" id="NF003211">
    <property type="entry name" value="PRK04173.1"/>
    <property type="match status" value="1"/>
</dbReference>
<dbReference type="OrthoDB" id="57698at2759"/>
<dbReference type="SUPFAM" id="SSF55681">
    <property type="entry name" value="Class II aaRS and biotin synthetases"/>
    <property type="match status" value="1"/>
</dbReference>
<dbReference type="Gene3D" id="3.40.50.800">
    <property type="entry name" value="Anticodon-binding domain"/>
    <property type="match status" value="1"/>
</dbReference>
<keyword evidence="4" id="KW-0067">ATP-binding</keyword>
<dbReference type="InterPro" id="IPR002315">
    <property type="entry name" value="tRNA-synt_gly"/>
</dbReference>
<sequence>MENKHELKNVETILKHHLFIIPSFNIYGGSAGIFDFGPLGCKLKRNFVNLWHNYFVEHDDLEELDTSILLSYDVLKASGHVDRFCDYMTFDSVNGEFYRADHLIKERLTEINKKSFNNKVKEIIDSVDKLSIEELNSVIKAYDLKSDNNNALTDVHRFNLIFQTNIGPKKSNVSFLRPETAQGQFCSFFKLNNKLPFGTASIGKVFRNEISPRNFLRLREFEQCEIEYFTDPLDKTFKKVYDYLEIDLPIFKNNTLKIIKVKNVLKECSELVTYFMVRSYLFLLSIGIRKEYIRIRQHDKEEMSHYAVDCWDLEILSSLGYVECIGIADRGVYDLSQHVLRSKVNLKTKRECDKEVYKLFDKEYVTKESVINKLKEENYLILEESDEIIKAKLNDIDSSKSKEKPSVVNVRKERVKLESFTPNVIEPSFGLNRILYCLAEHSYYIREDGRQVFSFNEKMSPYFLEISCIIKSDKLLEFMNNIKIKVSHKKNTRSVSIGKKYSVADEIGIKFYLTIDFQSLEDNKVTIRERDSMDQVRISVKELNLVLSRLMDGEWELVLKEYGKFN</sequence>
<proteinExistence type="predicted"/>
<dbReference type="HOGENOM" id="CLU_015515_3_0_1"/>
<protein>
    <recommendedName>
        <fullName evidence="1">glycine--tRNA ligase</fullName>
        <ecNumber evidence="1">6.1.1.14</ecNumber>
    </recommendedName>
    <alternativeName>
        <fullName evidence="6">Diadenosine tetraphosphate synthetase</fullName>
    </alternativeName>
</protein>
<dbReference type="Pfam" id="PF03129">
    <property type="entry name" value="HGTP_anticodon"/>
    <property type="match status" value="1"/>
</dbReference>
<dbReference type="GO" id="GO:0004820">
    <property type="term" value="F:glycine-tRNA ligase activity"/>
    <property type="evidence" value="ECO:0007669"/>
    <property type="project" value="UniProtKB-EC"/>
</dbReference>
<dbReference type="InterPro" id="IPR027031">
    <property type="entry name" value="Gly-tRNA_synthase/POLG2"/>
</dbReference>
<evidence type="ECO:0000256" key="3">
    <source>
        <dbReference type="ARBA" id="ARBA00022741"/>
    </source>
</evidence>
<dbReference type="InterPro" id="IPR045864">
    <property type="entry name" value="aa-tRNA-synth_II/BPL/LPL"/>
</dbReference>
<keyword evidence="2 8" id="KW-0436">Ligase</keyword>
<dbReference type="PANTHER" id="PTHR10745">
    <property type="entry name" value="GLYCYL-TRNA SYNTHETASE/DNA POLYMERASE SUBUNIT GAMMA-2"/>
    <property type="match status" value="1"/>
</dbReference>
<evidence type="ECO:0000256" key="4">
    <source>
        <dbReference type="ARBA" id="ARBA00022840"/>
    </source>
</evidence>
<dbReference type="GO" id="GO:0070150">
    <property type="term" value="P:mitochondrial glycyl-tRNA aminoacylation"/>
    <property type="evidence" value="ECO:0007669"/>
    <property type="project" value="EnsemblFungi"/>
</dbReference>
<gene>
    <name evidence="8" type="ORF">H312_02793</name>
</gene>
<evidence type="ECO:0000256" key="5">
    <source>
        <dbReference type="ARBA" id="ARBA00023146"/>
    </source>
</evidence>
<dbReference type="EMBL" id="KK365228">
    <property type="protein sequence ID" value="KCZ79811.1"/>
    <property type="molecule type" value="Genomic_DNA"/>
</dbReference>
<dbReference type="STRING" id="1288291.A0A059EYK8"/>
<dbReference type="PROSITE" id="PS50862">
    <property type="entry name" value="AA_TRNA_LIGASE_II"/>
    <property type="match status" value="1"/>
</dbReference>
<dbReference type="InterPro" id="IPR004154">
    <property type="entry name" value="Anticodon-bd"/>
</dbReference>
<evidence type="ECO:0000313" key="8">
    <source>
        <dbReference type="EMBL" id="KCZ79811.1"/>
    </source>
</evidence>
<evidence type="ECO:0000256" key="1">
    <source>
        <dbReference type="ARBA" id="ARBA00012829"/>
    </source>
</evidence>
<dbReference type="PANTHER" id="PTHR10745:SF0">
    <property type="entry name" value="GLYCINE--TRNA LIGASE"/>
    <property type="match status" value="1"/>
</dbReference>